<dbReference type="SUPFAM" id="SSF48452">
    <property type="entry name" value="TPR-like"/>
    <property type="match status" value="2"/>
</dbReference>
<keyword evidence="1" id="KW-0238">DNA-binding</keyword>
<feature type="repeat" description="TPR" evidence="2">
    <location>
        <begin position="403"/>
        <end position="436"/>
    </location>
</feature>
<keyword evidence="5" id="KW-1185">Reference proteome</keyword>
<reference evidence="4 5" key="1">
    <citation type="journal article" date="2019" name="Int. J. Syst. Evol. Microbiol.">
        <title>The Global Catalogue of Microorganisms (GCM) 10K type strain sequencing project: providing services to taxonomists for standard genome sequencing and annotation.</title>
        <authorList>
            <consortium name="The Broad Institute Genomics Platform"/>
            <consortium name="The Broad Institute Genome Sequencing Center for Infectious Disease"/>
            <person name="Wu L."/>
            <person name="Ma J."/>
        </authorList>
    </citation>
    <scope>NUCLEOTIDE SEQUENCE [LARGE SCALE GENOMIC DNA]</scope>
    <source>
        <strain evidence="4 5">JCM 4395</strain>
    </source>
</reference>
<dbReference type="Pfam" id="PF01381">
    <property type="entry name" value="HTH_3"/>
    <property type="match status" value="1"/>
</dbReference>
<name>A0ABN3MV23_STRLO</name>
<comment type="caution">
    <text evidence="4">The sequence shown here is derived from an EMBL/GenBank/DDBJ whole genome shotgun (WGS) entry which is preliminary data.</text>
</comment>
<dbReference type="SMART" id="SM00028">
    <property type="entry name" value="TPR"/>
    <property type="match status" value="4"/>
</dbReference>
<evidence type="ECO:0000313" key="4">
    <source>
        <dbReference type="EMBL" id="GAA2509381.1"/>
    </source>
</evidence>
<protein>
    <recommendedName>
        <fullName evidence="3">HTH cro/C1-type domain-containing protein</fullName>
    </recommendedName>
</protein>
<dbReference type="InterPro" id="IPR018704">
    <property type="entry name" value="SecYEG/CpoB_TPR"/>
</dbReference>
<sequence>MDQTESASPVELGRRIRTLRVKLGLKQQDLASSDISASYISLIESGKRAPSDAVLSALATKLGCSPDHLRTGRDDHALEDTRLKLSFAEMALRNGDNGEALQAFGELLAKPALLDPHMRLRARIGQATSLEKLDRIEAAIPVLEELSKDPSLAAGSDEWCRVQVALSRCYRNMGDITLGIEIGERAMARLDALGLDVTVDHIQVGATLIGSYLMRGDITRAHLLAQKLVPVAEDHGGRAGRGAVYWNAGLVALSRRQLPEALALTERALAMMADDDNLRHVAMLKMTVAWLELQSEVPDPARALELLQDAGQTLAELGTAVEQARCEICLIDANTQLGRWDEAVSHARRALGLLSSGPRVEAVGARVRIAEIHLLRGETEEGLQGLHAATRQLRHFAASYETAQEWRHLGDVWKRQGRAKEALDAYDQALQASGMPTTYDPAQALTGQQQHQS</sequence>
<dbReference type="PROSITE" id="PS50005">
    <property type="entry name" value="TPR"/>
    <property type="match status" value="1"/>
</dbReference>
<dbReference type="Gene3D" id="1.10.260.40">
    <property type="entry name" value="lambda repressor-like DNA-binding domains"/>
    <property type="match status" value="1"/>
</dbReference>
<dbReference type="Gene3D" id="1.25.40.10">
    <property type="entry name" value="Tetratricopeptide repeat domain"/>
    <property type="match status" value="2"/>
</dbReference>
<feature type="domain" description="HTH cro/C1-type" evidence="3">
    <location>
        <begin position="16"/>
        <end position="69"/>
    </location>
</feature>
<dbReference type="Pfam" id="PF09976">
    <property type="entry name" value="TPR_21"/>
    <property type="match status" value="1"/>
</dbReference>
<evidence type="ECO:0000313" key="5">
    <source>
        <dbReference type="Proteomes" id="UP001501777"/>
    </source>
</evidence>
<dbReference type="SUPFAM" id="SSF47413">
    <property type="entry name" value="lambda repressor-like DNA-binding domains"/>
    <property type="match status" value="1"/>
</dbReference>
<keyword evidence="2" id="KW-0802">TPR repeat</keyword>
<dbReference type="RefSeq" id="WP_344404297.1">
    <property type="nucleotide sequence ID" value="NZ_BAAASG010000015.1"/>
</dbReference>
<organism evidence="4 5">
    <name type="scientific">Streptomyces longisporus</name>
    <dbReference type="NCBI Taxonomy" id="1948"/>
    <lineage>
        <taxon>Bacteria</taxon>
        <taxon>Bacillati</taxon>
        <taxon>Actinomycetota</taxon>
        <taxon>Actinomycetes</taxon>
        <taxon>Kitasatosporales</taxon>
        <taxon>Streptomycetaceae</taxon>
        <taxon>Streptomyces</taxon>
    </lineage>
</organism>
<dbReference type="SMART" id="SM00530">
    <property type="entry name" value="HTH_XRE"/>
    <property type="match status" value="1"/>
</dbReference>
<dbReference type="CDD" id="cd00093">
    <property type="entry name" value="HTH_XRE"/>
    <property type="match status" value="1"/>
</dbReference>
<proteinExistence type="predicted"/>
<evidence type="ECO:0000256" key="1">
    <source>
        <dbReference type="ARBA" id="ARBA00023125"/>
    </source>
</evidence>
<dbReference type="PANTHER" id="PTHR46797:SF1">
    <property type="entry name" value="METHYLPHOSPHONATE SYNTHASE"/>
    <property type="match status" value="1"/>
</dbReference>
<dbReference type="InterPro" id="IPR001387">
    <property type="entry name" value="Cro/C1-type_HTH"/>
</dbReference>
<dbReference type="InterPro" id="IPR019734">
    <property type="entry name" value="TPR_rpt"/>
</dbReference>
<evidence type="ECO:0000259" key="3">
    <source>
        <dbReference type="PROSITE" id="PS50943"/>
    </source>
</evidence>
<dbReference type="Proteomes" id="UP001501777">
    <property type="component" value="Unassembled WGS sequence"/>
</dbReference>
<accession>A0ABN3MV23</accession>
<evidence type="ECO:0000256" key="2">
    <source>
        <dbReference type="PROSITE-ProRule" id="PRU00339"/>
    </source>
</evidence>
<dbReference type="PROSITE" id="PS50943">
    <property type="entry name" value="HTH_CROC1"/>
    <property type="match status" value="1"/>
</dbReference>
<dbReference type="EMBL" id="BAAASG010000015">
    <property type="protein sequence ID" value="GAA2509381.1"/>
    <property type="molecule type" value="Genomic_DNA"/>
</dbReference>
<dbReference type="PANTHER" id="PTHR46797">
    <property type="entry name" value="HTH-TYPE TRANSCRIPTIONAL REGULATOR"/>
    <property type="match status" value="1"/>
</dbReference>
<dbReference type="InterPro" id="IPR011990">
    <property type="entry name" value="TPR-like_helical_dom_sf"/>
</dbReference>
<dbReference type="InterPro" id="IPR050807">
    <property type="entry name" value="TransReg_Diox_bact_type"/>
</dbReference>
<gene>
    <name evidence="4" type="ORF">GCM10010276_64180</name>
</gene>
<dbReference type="InterPro" id="IPR010982">
    <property type="entry name" value="Lambda_DNA-bd_dom_sf"/>
</dbReference>